<keyword evidence="2" id="KW-1185">Reference proteome</keyword>
<proteinExistence type="predicted"/>
<evidence type="ECO:0000313" key="1">
    <source>
        <dbReference type="EMBL" id="SFB53994.1"/>
    </source>
</evidence>
<accession>A0A1I1BU67</accession>
<name>A0A1I1BU67_9BACT</name>
<dbReference type="STRING" id="237018.SAMN04489723_11816"/>
<dbReference type="EMBL" id="FOKK01000018">
    <property type="protein sequence ID" value="SFB53994.1"/>
    <property type="molecule type" value="Genomic_DNA"/>
</dbReference>
<reference evidence="1 2" key="1">
    <citation type="submission" date="2016-10" db="EMBL/GenBank/DDBJ databases">
        <authorList>
            <person name="de Groot N.N."/>
        </authorList>
    </citation>
    <scope>NUCLEOTIDE SEQUENCE [LARGE SCALE GENOMIC DNA]</scope>
    <source>
        <strain evidence="1 2">DSM 23399</strain>
    </source>
</reference>
<evidence type="ECO:0000313" key="2">
    <source>
        <dbReference type="Proteomes" id="UP000198790"/>
    </source>
</evidence>
<dbReference type="Proteomes" id="UP000198790">
    <property type="component" value="Unassembled WGS sequence"/>
</dbReference>
<organism evidence="1 2">
    <name type="scientific">Algoriphagus aquimarinus</name>
    <dbReference type="NCBI Taxonomy" id="237018"/>
    <lineage>
        <taxon>Bacteria</taxon>
        <taxon>Pseudomonadati</taxon>
        <taxon>Bacteroidota</taxon>
        <taxon>Cytophagia</taxon>
        <taxon>Cytophagales</taxon>
        <taxon>Cyclobacteriaceae</taxon>
        <taxon>Algoriphagus</taxon>
    </lineage>
</organism>
<dbReference type="InterPro" id="IPR045444">
    <property type="entry name" value="DUF6503"/>
</dbReference>
<protein>
    <recommendedName>
        <fullName evidence="3">Outer membrane lipoprotein-sorting protein</fullName>
    </recommendedName>
</protein>
<dbReference type="Pfam" id="PF20113">
    <property type="entry name" value="DUF6503"/>
    <property type="match status" value="1"/>
</dbReference>
<evidence type="ECO:0008006" key="3">
    <source>
        <dbReference type="Google" id="ProtNLM"/>
    </source>
</evidence>
<gene>
    <name evidence="1" type="ORF">SAMN04489723_11816</name>
</gene>
<sequence>MNLSEIIRLEGPQFPAKLNSQTRYIMQKLTLTFASLLLLVSIVSCQSNVEKSLPELSPEFTAVLDAHGEWQKWFNAKAESYSMIHEGIMIEENAFINLESRQIRLSTTDFEIGFDGYQTWISPNREAYSGESLKFYHNLYFYFFNIPYVFTDQGVTVEKVEDKLLNGKKYPTFQAKFDANTASTNPKNQYFMLVNPETNRVEYVLYSVPSNDSENPPLSALKYDDYRESNGAFFPRILTGYTIENDSTKILKYQVTIADALLLDEEFDSEIFEKPKEGVYAD</sequence>
<dbReference type="AlphaFoldDB" id="A0A1I1BU67"/>